<proteinExistence type="predicted"/>
<accession>A0A165EGG7</accession>
<feature type="non-terminal residue" evidence="1">
    <location>
        <position position="50"/>
    </location>
</feature>
<dbReference type="Proteomes" id="UP000077266">
    <property type="component" value="Unassembled WGS sequence"/>
</dbReference>
<name>A0A165EGG7_EXIGL</name>
<organism evidence="1 2">
    <name type="scientific">Exidia glandulosa HHB12029</name>
    <dbReference type="NCBI Taxonomy" id="1314781"/>
    <lineage>
        <taxon>Eukaryota</taxon>
        <taxon>Fungi</taxon>
        <taxon>Dikarya</taxon>
        <taxon>Basidiomycota</taxon>
        <taxon>Agaricomycotina</taxon>
        <taxon>Agaricomycetes</taxon>
        <taxon>Auriculariales</taxon>
        <taxon>Exidiaceae</taxon>
        <taxon>Exidia</taxon>
    </lineage>
</organism>
<sequence>MPRSHMNDPRTTFSVTLLRLIAGICSPAQGGERFTCDSYARFKHAAGGNG</sequence>
<evidence type="ECO:0000313" key="2">
    <source>
        <dbReference type="Proteomes" id="UP000077266"/>
    </source>
</evidence>
<dbReference type="EMBL" id="KV426142">
    <property type="protein sequence ID" value="KZV86880.1"/>
    <property type="molecule type" value="Genomic_DNA"/>
</dbReference>
<gene>
    <name evidence="1" type="ORF">EXIGLDRAFT_724381</name>
</gene>
<reference evidence="1 2" key="1">
    <citation type="journal article" date="2016" name="Mol. Biol. Evol.">
        <title>Comparative Genomics of Early-Diverging Mushroom-Forming Fungi Provides Insights into the Origins of Lignocellulose Decay Capabilities.</title>
        <authorList>
            <person name="Nagy L.G."/>
            <person name="Riley R."/>
            <person name="Tritt A."/>
            <person name="Adam C."/>
            <person name="Daum C."/>
            <person name="Floudas D."/>
            <person name="Sun H."/>
            <person name="Yadav J.S."/>
            <person name="Pangilinan J."/>
            <person name="Larsson K.H."/>
            <person name="Matsuura K."/>
            <person name="Barry K."/>
            <person name="Labutti K."/>
            <person name="Kuo R."/>
            <person name="Ohm R.A."/>
            <person name="Bhattacharya S.S."/>
            <person name="Shirouzu T."/>
            <person name="Yoshinaga Y."/>
            <person name="Martin F.M."/>
            <person name="Grigoriev I.V."/>
            <person name="Hibbett D.S."/>
        </authorList>
    </citation>
    <scope>NUCLEOTIDE SEQUENCE [LARGE SCALE GENOMIC DNA]</scope>
    <source>
        <strain evidence="1 2">HHB12029</strain>
    </source>
</reference>
<keyword evidence="2" id="KW-1185">Reference proteome</keyword>
<protein>
    <submittedName>
        <fullName evidence="1">Uncharacterized protein</fullName>
    </submittedName>
</protein>
<dbReference type="AlphaFoldDB" id="A0A165EGG7"/>
<evidence type="ECO:0000313" key="1">
    <source>
        <dbReference type="EMBL" id="KZV86880.1"/>
    </source>
</evidence>
<dbReference type="InParanoid" id="A0A165EGG7"/>